<dbReference type="EMBL" id="JAAAWP010000003">
    <property type="protein sequence ID" value="NDW21212.1"/>
    <property type="molecule type" value="Genomic_DNA"/>
</dbReference>
<keyword evidence="6" id="KW-1185">Reference proteome</keyword>
<dbReference type="SMART" id="SM00420">
    <property type="entry name" value="HTH_DEOR"/>
    <property type="match status" value="1"/>
</dbReference>
<dbReference type="SUPFAM" id="SSF100950">
    <property type="entry name" value="NagB/RpiA/CoA transferase-like"/>
    <property type="match status" value="1"/>
</dbReference>
<evidence type="ECO:0000256" key="1">
    <source>
        <dbReference type="ARBA" id="ARBA00023015"/>
    </source>
</evidence>
<keyword evidence="3" id="KW-0804">Transcription</keyword>
<gene>
    <name evidence="5" type="ORF">GTW09_06750</name>
</gene>
<feature type="domain" description="HTH deoR-type" evidence="4">
    <location>
        <begin position="7"/>
        <end position="62"/>
    </location>
</feature>
<dbReference type="GO" id="GO:0003677">
    <property type="term" value="F:DNA binding"/>
    <property type="evidence" value="ECO:0007669"/>
    <property type="project" value="UniProtKB-KW"/>
</dbReference>
<evidence type="ECO:0000256" key="2">
    <source>
        <dbReference type="ARBA" id="ARBA00023125"/>
    </source>
</evidence>
<dbReference type="InterPro" id="IPR037171">
    <property type="entry name" value="NagB/RpiA_transferase-like"/>
</dbReference>
<protein>
    <submittedName>
        <fullName evidence="5">DeoR family transcriptional regulator</fullName>
    </submittedName>
</protein>
<proteinExistence type="predicted"/>
<keyword evidence="1" id="KW-0805">Transcription regulation</keyword>
<dbReference type="PROSITE" id="PS51000">
    <property type="entry name" value="HTH_DEOR_2"/>
    <property type="match status" value="1"/>
</dbReference>
<comment type="caution">
    <text evidence="5">The sequence shown here is derived from an EMBL/GenBank/DDBJ whole genome shotgun (WGS) entry which is preliminary data.</text>
</comment>
<dbReference type="PANTHER" id="PTHR30363">
    <property type="entry name" value="HTH-TYPE TRANSCRIPTIONAL REGULATOR SRLR-RELATED"/>
    <property type="match status" value="1"/>
</dbReference>
<dbReference type="RefSeq" id="WP_163111083.1">
    <property type="nucleotide sequence ID" value="NZ_JAAAWP010000003.1"/>
</dbReference>
<dbReference type="Pfam" id="PF08220">
    <property type="entry name" value="HTH_DeoR"/>
    <property type="match status" value="1"/>
</dbReference>
<dbReference type="AlphaFoldDB" id="A0A6L9MSQ4"/>
<accession>A0A6L9MSQ4</accession>
<evidence type="ECO:0000313" key="6">
    <source>
        <dbReference type="Proteomes" id="UP000478837"/>
    </source>
</evidence>
<sequence length="273" mass="29241">MKNSNSVKLRRQRIVEWVNEHGHTRVETLAMHFKASQVTIRKDLSELAAEGSLIRQFGGAVPSTSNTAQSDSNSTKVAFSANAFPFTLVTSELVNTIGKYAANLVKSGSKLVIDCGTTTSSILPHLSAINDLVVMTNTLSTANFLTQGDKEPTVLMVGGTWDPLSQSFQGSMAEQLVSAYSFDIAFIGAAGIDVERGTTTFNELTGVTRAMANAADKVVVMASAKKLSHKMPNLELGWNQISVLITDENISAQDKTNIENQGVTVIVATQDGE</sequence>
<dbReference type="SMART" id="SM01134">
    <property type="entry name" value="DeoRC"/>
    <property type="match status" value="1"/>
</dbReference>
<dbReference type="PROSITE" id="PS00894">
    <property type="entry name" value="HTH_DEOR_1"/>
    <property type="match status" value="1"/>
</dbReference>
<dbReference type="GO" id="GO:0003700">
    <property type="term" value="F:DNA-binding transcription factor activity"/>
    <property type="evidence" value="ECO:0007669"/>
    <property type="project" value="InterPro"/>
</dbReference>
<dbReference type="InterPro" id="IPR050313">
    <property type="entry name" value="Carb_Metab_HTH_regulators"/>
</dbReference>
<dbReference type="Gene3D" id="3.40.50.1360">
    <property type="match status" value="1"/>
</dbReference>
<name>A0A6L9MSQ4_9ALTE</name>
<dbReference type="PANTHER" id="PTHR30363:SF44">
    <property type="entry name" value="AGA OPERON TRANSCRIPTIONAL REPRESSOR-RELATED"/>
    <property type="match status" value="1"/>
</dbReference>
<dbReference type="Proteomes" id="UP000478837">
    <property type="component" value="Unassembled WGS sequence"/>
</dbReference>
<evidence type="ECO:0000256" key="3">
    <source>
        <dbReference type="ARBA" id="ARBA00023163"/>
    </source>
</evidence>
<dbReference type="InterPro" id="IPR001034">
    <property type="entry name" value="DeoR_HTH"/>
</dbReference>
<evidence type="ECO:0000259" key="4">
    <source>
        <dbReference type="PROSITE" id="PS51000"/>
    </source>
</evidence>
<reference evidence="5 6" key="1">
    <citation type="submission" date="2020-01" db="EMBL/GenBank/DDBJ databases">
        <title>Genomes of bacteria type strains.</title>
        <authorList>
            <person name="Chen J."/>
            <person name="Zhu S."/>
            <person name="Yang J."/>
        </authorList>
    </citation>
    <scope>NUCLEOTIDE SEQUENCE [LARGE SCALE GENOMIC DNA]</scope>
    <source>
        <strain evidence="5 6">LMG 22958</strain>
    </source>
</reference>
<dbReference type="InterPro" id="IPR036390">
    <property type="entry name" value="WH_DNA-bd_sf"/>
</dbReference>
<dbReference type="Pfam" id="PF00455">
    <property type="entry name" value="DeoRC"/>
    <property type="match status" value="1"/>
</dbReference>
<evidence type="ECO:0000313" key="5">
    <source>
        <dbReference type="EMBL" id="NDW21212.1"/>
    </source>
</evidence>
<dbReference type="InterPro" id="IPR014036">
    <property type="entry name" value="DeoR-like_C"/>
</dbReference>
<dbReference type="InterPro" id="IPR018356">
    <property type="entry name" value="Tscrpt_reg_HTH_DeoR_CS"/>
</dbReference>
<dbReference type="SUPFAM" id="SSF46785">
    <property type="entry name" value="Winged helix' DNA-binding domain"/>
    <property type="match status" value="1"/>
</dbReference>
<keyword evidence="2" id="KW-0238">DNA-binding</keyword>
<organism evidence="5 6">
    <name type="scientific">Alteromonas hispanica</name>
    <dbReference type="NCBI Taxonomy" id="315421"/>
    <lineage>
        <taxon>Bacteria</taxon>
        <taxon>Pseudomonadati</taxon>
        <taxon>Pseudomonadota</taxon>
        <taxon>Gammaproteobacteria</taxon>
        <taxon>Alteromonadales</taxon>
        <taxon>Alteromonadaceae</taxon>
        <taxon>Alteromonas/Salinimonas group</taxon>
        <taxon>Alteromonas</taxon>
    </lineage>
</organism>